<gene>
    <name evidence="1" type="ORF">BpHYR1_030297</name>
</gene>
<evidence type="ECO:0000313" key="2">
    <source>
        <dbReference type="Proteomes" id="UP000276133"/>
    </source>
</evidence>
<reference evidence="1 2" key="1">
    <citation type="journal article" date="2018" name="Sci. Rep.">
        <title>Genomic signatures of local adaptation to the degree of environmental predictability in rotifers.</title>
        <authorList>
            <person name="Franch-Gras L."/>
            <person name="Hahn C."/>
            <person name="Garcia-Roger E.M."/>
            <person name="Carmona M.J."/>
            <person name="Serra M."/>
            <person name="Gomez A."/>
        </authorList>
    </citation>
    <scope>NUCLEOTIDE SEQUENCE [LARGE SCALE GENOMIC DNA]</scope>
    <source>
        <strain evidence="1">HYR1</strain>
    </source>
</reference>
<proteinExistence type="predicted"/>
<name>A0A3M7PN33_BRAPC</name>
<sequence>MIIYARKYQTGSNFADFRSRLNERRKYDHSHTKLSQFTDRLTEEPIITLILHRQVKRHCLESLERLQLFKLHQQNTNNKKLFTFFIGILKLMINSKYHFNSEIHDLMMSANIKCSWKTMLIGKAALFLY</sequence>
<evidence type="ECO:0000313" key="1">
    <source>
        <dbReference type="EMBL" id="RNA00460.1"/>
    </source>
</evidence>
<organism evidence="1 2">
    <name type="scientific">Brachionus plicatilis</name>
    <name type="common">Marine rotifer</name>
    <name type="synonym">Brachionus muelleri</name>
    <dbReference type="NCBI Taxonomy" id="10195"/>
    <lineage>
        <taxon>Eukaryota</taxon>
        <taxon>Metazoa</taxon>
        <taxon>Spiralia</taxon>
        <taxon>Gnathifera</taxon>
        <taxon>Rotifera</taxon>
        <taxon>Eurotatoria</taxon>
        <taxon>Monogononta</taxon>
        <taxon>Pseudotrocha</taxon>
        <taxon>Ploima</taxon>
        <taxon>Brachionidae</taxon>
        <taxon>Brachionus</taxon>
    </lineage>
</organism>
<dbReference type="AlphaFoldDB" id="A0A3M7PN33"/>
<dbReference type="Proteomes" id="UP000276133">
    <property type="component" value="Unassembled WGS sequence"/>
</dbReference>
<comment type="caution">
    <text evidence="1">The sequence shown here is derived from an EMBL/GenBank/DDBJ whole genome shotgun (WGS) entry which is preliminary data.</text>
</comment>
<protein>
    <submittedName>
        <fullName evidence="1">Uncharacterized protein</fullName>
    </submittedName>
</protein>
<keyword evidence="2" id="KW-1185">Reference proteome</keyword>
<dbReference type="EMBL" id="REGN01009740">
    <property type="protein sequence ID" value="RNA00460.1"/>
    <property type="molecule type" value="Genomic_DNA"/>
</dbReference>
<accession>A0A3M7PN33</accession>